<keyword evidence="1 4" id="KW-0378">Hydrolase</keyword>
<organism evidence="4 5">
    <name type="scientific">Paenibacillus auburnensis</name>
    <dbReference type="NCBI Taxonomy" id="2905649"/>
    <lineage>
        <taxon>Bacteria</taxon>
        <taxon>Bacillati</taxon>
        <taxon>Bacillota</taxon>
        <taxon>Bacilli</taxon>
        <taxon>Bacillales</taxon>
        <taxon>Paenibacillaceae</taxon>
        <taxon>Paenibacillus</taxon>
    </lineage>
</organism>
<dbReference type="InterPro" id="IPR050585">
    <property type="entry name" value="Xaa-Pro_dipeptidyl-ppase/CocE"/>
</dbReference>
<dbReference type="InterPro" id="IPR013736">
    <property type="entry name" value="Xaa-Pro_dipept_C"/>
</dbReference>
<dbReference type="SMART" id="SM00939">
    <property type="entry name" value="PepX_C"/>
    <property type="match status" value="1"/>
</dbReference>
<comment type="caution">
    <text evidence="4">The sequence shown here is derived from an EMBL/GenBank/DDBJ whole genome shotgun (WGS) entry which is preliminary data.</text>
</comment>
<dbReference type="Proteomes" id="UP000838324">
    <property type="component" value="Unassembled WGS sequence"/>
</dbReference>
<dbReference type="InterPro" id="IPR029058">
    <property type="entry name" value="AB_hydrolase_fold"/>
</dbReference>
<accession>A0ABN8GMS9</accession>
<dbReference type="EMBL" id="CAKMMG010000003">
    <property type="protein sequence ID" value="CAH1208426.1"/>
    <property type="molecule type" value="Genomic_DNA"/>
</dbReference>
<dbReference type="PANTHER" id="PTHR43056">
    <property type="entry name" value="PEPTIDASE S9 PROLYL OLIGOPEPTIDASE"/>
    <property type="match status" value="1"/>
</dbReference>
<dbReference type="InterPro" id="IPR008979">
    <property type="entry name" value="Galactose-bd-like_sf"/>
</dbReference>
<dbReference type="InterPro" id="IPR005674">
    <property type="entry name" value="CocE/Ser_esterase"/>
</dbReference>
<dbReference type="Pfam" id="PF08530">
    <property type="entry name" value="PepX_C"/>
    <property type="match status" value="1"/>
</dbReference>
<proteinExistence type="predicted"/>
<dbReference type="Pfam" id="PF02129">
    <property type="entry name" value="Peptidase_S15"/>
    <property type="match status" value="1"/>
</dbReference>
<dbReference type="GO" id="GO:0016787">
    <property type="term" value="F:hydrolase activity"/>
    <property type="evidence" value="ECO:0007669"/>
    <property type="project" value="UniProtKB-KW"/>
</dbReference>
<gene>
    <name evidence="4" type="ORF">PAECIP111892_03107</name>
</gene>
<dbReference type="RefSeq" id="WP_236334599.1">
    <property type="nucleotide sequence ID" value="NZ_CAKMMG010000003.1"/>
</dbReference>
<sequence>MKNKLKHIMAIVLLILILTVTACSGKNNTNKKVSEPFEYAGFSSPEYKDYEKKSEYVEMTDGTKLAADIYIPADGPDKQKFPVIFQYTPYGRSFIMPDIKWYEKPFIKNAVGTWGPIVDRANSFGTVYGSTKEIVNLFLSHGYAYVVVDMRGSGASYGTKVDFSPKLAEDGYELVDWIEEQTWSDGNVGMLGGSYLGYSQIITAGQAPKALKAIFPEVVPMDGFTGEIRPGGIFLWAYSQLDMQKYLEHNYHLPDEGYYPNAPVVDEDGDGELVDEIPLDLNGNGTFIDDYNYPADANDPPQYEDGKEREHLYYLGVHEHLENTPYSELGPNTAFIDDDWEYTDGNKKHTVTAYNVGPASALAAVMESGIPIYNHGGWMDPFIRGTTELYSTLKDTNPSKMVIDAGYHEGTSPYWEYFGEDEEKVLSKYGIEMLRFFDRYLKGIQNGIDTEPPIYIYNMNGDGWRSENEWPLARQQLKTYYFSKDGELDTGSASPGKDLYQVDFKHDARWGESYQTSRWQMMSPDEMPVRTEMDKKSLTYTTLPLTQDTEVTGHPIVDFWASSTASNGDFFIYLEDVDPNGEAVLVTEGLLRAGFNELHDNNTMILGGEKGIDVKPELPWHGYENKQYNKDVFANGKIVQLTVDLMPTSWVFKEGHSIRVSIAGADWPTFEILPELSPTNNPNDPNNIVPVITIHRDKEHPSNVVLPIIPR</sequence>
<name>A0ABN8GMS9_9BACL</name>
<dbReference type="PANTHER" id="PTHR43056:SF10">
    <property type="entry name" value="COCE_NOND FAMILY, PUTATIVE (AFU_ORTHOLOGUE AFUA_7G00600)-RELATED"/>
    <property type="match status" value="1"/>
</dbReference>
<evidence type="ECO:0000313" key="4">
    <source>
        <dbReference type="EMBL" id="CAH1208426.1"/>
    </source>
</evidence>
<reference evidence="4" key="1">
    <citation type="submission" date="2022-01" db="EMBL/GenBank/DDBJ databases">
        <authorList>
            <person name="Criscuolo A."/>
        </authorList>
    </citation>
    <scope>NUCLEOTIDE SEQUENCE</scope>
    <source>
        <strain evidence="4">CIP111892</strain>
    </source>
</reference>
<protein>
    <submittedName>
        <fullName evidence="4">Serine esterase</fullName>
        <ecNumber evidence="4">3.1.1.-</ecNumber>
    </submittedName>
</protein>
<evidence type="ECO:0000259" key="3">
    <source>
        <dbReference type="SMART" id="SM00939"/>
    </source>
</evidence>
<evidence type="ECO:0000256" key="1">
    <source>
        <dbReference type="ARBA" id="ARBA00022801"/>
    </source>
</evidence>
<feature type="chain" id="PRO_5046726410" evidence="2">
    <location>
        <begin position="23"/>
        <end position="711"/>
    </location>
</feature>
<dbReference type="SUPFAM" id="SSF49785">
    <property type="entry name" value="Galactose-binding domain-like"/>
    <property type="match status" value="1"/>
</dbReference>
<dbReference type="EC" id="3.1.1.-" evidence="4"/>
<evidence type="ECO:0000313" key="5">
    <source>
        <dbReference type="Proteomes" id="UP000838324"/>
    </source>
</evidence>
<dbReference type="NCBIfam" id="TIGR00976">
    <property type="entry name" value="CocE_NonD"/>
    <property type="match status" value="2"/>
</dbReference>
<evidence type="ECO:0000256" key="2">
    <source>
        <dbReference type="SAM" id="SignalP"/>
    </source>
</evidence>
<dbReference type="Gene3D" id="3.40.50.1820">
    <property type="entry name" value="alpha/beta hydrolase"/>
    <property type="match status" value="2"/>
</dbReference>
<feature type="domain" description="Xaa-Pro dipeptidyl-peptidase C-terminal" evidence="3">
    <location>
        <begin position="434"/>
        <end position="705"/>
    </location>
</feature>
<dbReference type="Gene3D" id="2.60.120.260">
    <property type="entry name" value="Galactose-binding domain-like"/>
    <property type="match status" value="1"/>
</dbReference>
<keyword evidence="2" id="KW-0732">Signal</keyword>
<feature type="signal peptide" evidence="2">
    <location>
        <begin position="1"/>
        <end position="22"/>
    </location>
</feature>
<dbReference type="PROSITE" id="PS51257">
    <property type="entry name" value="PROKAR_LIPOPROTEIN"/>
    <property type="match status" value="1"/>
</dbReference>
<dbReference type="SUPFAM" id="SSF53474">
    <property type="entry name" value="alpha/beta-Hydrolases"/>
    <property type="match status" value="1"/>
</dbReference>
<dbReference type="InterPro" id="IPR000383">
    <property type="entry name" value="Xaa-Pro-like_dom"/>
</dbReference>
<keyword evidence="5" id="KW-1185">Reference proteome</keyword>